<evidence type="ECO:0000256" key="7">
    <source>
        <dbReference type="ARBA" id="ARBA00023235"/>
    </source>
</evidence>
<dbReference type="SUPFAM" id="SSF64158">
    <property type="entry name" value="2,3-Bisphosphoglycerate-independent phosphoglycerate mutase, substrate-binding domain"/>
    <property type="match status" value="1"/>
</dbReference>
<feature type="binding site" evidence="8">
    <location>
        <position position="186"/>
    </location>
    <ligand>
        <name>substrate</name>
    </ligand>
</feature>
<keyword evidence="7 8" id="KW-0413">Isomerase</keyword>
<dbReference type="HAMAP" id="MF_01038">
    <property type="entry name" value="GpmI"/>
    <property type="match status" value="1"/>
</dbReference>
<dbReference type="EC" id="5.4.2.12" evidence="8 9"/>
<feature type="binding site" evidence="8 11">
    <location>
        <position position="396"/>
    </location>
    <ligand>
        <name>Mn(2+)</name>
        <dbReference type="ChEBI" id="CHEBI:29035"/>
        <label>1</label>
    </ligand>
</feature>
<evidence type="ECO:0000256" key="1">
    <source>
        <dbReference type="ARBA" id="ARBA00000370"/>
    </source>
</evidence>
<comment type="cofactor">
    <cofactor evidence="8">
        <name>Mn(2+)</name>
        <dbReference type="ChEBI" id="CHEBI:29035"/>
    </cofactor>
    <text evidence="8">Binds 2 manganese ions per subunit.</text>
</comment>
<keyword evidence="6 8" id="KW-0464">Manganese</keyword>
<comment type="caution">
    <text evidence="14">The sequence shown here is derived from an EMBL/GenBank/DDBJ whole genome shotgun (WGS) entry which is preliminary data.</text>
</comment>
<evidence type="ECO:0000256" key="11">
    <source>
        <dbReference type="PIRSR" id="PIRSR001492-3"/>
    </source>
</evidence>
<dbReference type="UniPathway" id="UPA00109">
    <property type="reaction ID" value="UER00186"/>
</dbReference>
<comment type="caution">
    <text evidence="8">Lacks conserved residue(s) required for the propagation of feature annotation.</text>
</comment>
<feature type="binding site" evidence="8">
    <location>
        <position position="121"/>
    </location>
    <ligand>
        <name>substrate</name>
    </ligand>
</feature>
<evidence type="ECO:0000256" key="5">
    <source>
        <dbReference type="ARBA" id="ARBA00023152"/>
    </source>
</evidence>
<evidence type="ECO:0000256" key="8">
    <source>
        <dbReference type="HAMAP-Rule" id="MF_01038"/>
    </source>
</evidence>
<keyword evidence="5 8" id="KW-0324">Glycolysis</keyword>
<proteinExistence type="inferred from homology"/>
<feature type="binding site" evidence="8 11">
    <location>
        <position position="60"/>
    </location>
    <ligand>
        <name>Mn(2+)</name>
        <dbReference type="ChEBI" id="CHEBI:29035"/>
        <label>2</label>
    </ligand>
</feature>
<evidence type="ECO:0000256" key="9">
    <source>
        <dbReference type="NCBIfam" id="TIGR01307"/>
    </source>
</evidence>
<dbReference type="AlphaFoldDB" id="A0A1F8FTI8"/>
<dbReference type="STRING" id="1802685.A3C88_00825"/>
<feature type="active site" description="Phosphoserine intermediate" evidence="8 10">
    <location>
        <position position="60"/>
    </location>
</feature>
<dbReference type="PIRSF" id="PIRSF001492">
    <property type="entry name" value="IPGAM"/>
    <property type="match status" value="1"/>
</dbReference>
<gene>
    <name evidence="8" type="primary">gpmI</name>
    <name evidence="14" type="ORF">A3C88_00825</name>
</gene>
<evidence type="ECO:0000313" key="14">
    <source>
        <dbReference type="EMBL" id="OGN16315.1"/>
    </source>
</evidence>
<evidence type="ECO:0000256" key="3">
    <source>
        <dbReference type="ARBA" id="ARBA00008819"/>
    </source>
</evidence>
<dbReference type="GO" id="GO:0005737">
    <property type="term" value="C:cytoplasm"/>
    <property type="evidence" value="ECO:0007669"/>
    <property type="project" value="InterPro"/>
</dbReference>
<evidence type="ECO:0000259" key="12">
    <source>
        <dbReference type="Pfam" id="PF01676"/>
    </source>
</evidence>
<dbReference type="Gene3D" id="3.40.720.10">
    <property type="entry name" value="Alkaline Phosphatase, subunit A"/>
    <property type="match status" value="1"/>
</dbReference>
<dbReference type="GO" id="GO:0006007">
    <property type="term" value="P:glucose catabolic process"/>
    <property type="evidence" value="ECO:0007669"/>
    <property type="project" value="InterPro"/>
</dbReference>
<feature type="binding site" evidence="8 11">
    <location>
        <position position="434"/>
    </location>
    <ligand>
        <name>Mn(2+)</name>
        <dbReference type="ChEBI" id="CHEBI:29035"/>
        <label>2</label>
    </ligand>
</feature>
<dbReference type="InterPro" id="IPR036646">
    <property type="entry name" value="PGAM_B_sf"/>
</dbReference>
<comment type="subunit">
    <text evidence="8">Monomer.</text>
</comment>
<feature type="binding site" evidence="8">
    <location>
        <position position="180"/>
    </location>
    <ligand>
        <name>substrate</name>
    </ligand>
</feature>
<dbReference type="InterPro" id="IPR006124">
    <property type="entry name" value="Metalloenzyme"/>
</dbReference>
<dbReference type="GO" id="GO:0030145">
    <property type="term" value="F:manganese ion binding"/>
    <property type="evidence" value="ECO:0007669"/>
    <property type="project" value="UniProtKB-UniRule"/>
</dbReference>
<evidence type="ECO:0000256" key="6">
    <source>
        <dbReference type="ARBA" id="ARBA00023211"/>
    </source>
</evidence>
<feature type="domain" description="BPG-independent PGAM N-terminal" evidence="13">
    <location>
        <begin position="80"/>
        <end position="285"/>
    </location>
</feature>
<feature type="binding site" evidence="8 11">
    <location>
        <position position="452"/>
    </location>
    <ligand>
        <name>Mn(2+)</name>
        <dbReference type="ChEBI" id="CHEBI:29035"/>
        <label>1</label>
    </ligand>
</feature>
<dbReference type="NCBIfam" id="TIGR01307">
    <property type="entry name" value="pgm_bpd_ind"/>
    <property type="match status" value="1"/>
</dbReference>
<feature type="binding site" evidence="8 11">
    <location>
        <position position="433"/>
    </location>
    <ligand>
        <name>Mn(2+)</name>
        <dbReference type="ChEBI" id="CHEBI:29035"/>
        <label>2</label>
    </ligand>
</feature>
<comment type="pathway">
    <text evidence="2 8">Carbohydrate degradation; glycolysis; pyruvate from D-glyceraldehyde 3-phosphate: step 3/5.</text>
</comment>
<dbReference type="Pfam" id="PF01676">
    <property type="entry name" value="Metalloenzyme"/>
    <property type="match status" value="1"/>
</dbReference>
<evidence type="ECO:0000256" key="4">
    <source>
        <dbReference type="ARBA" id="ARBA00022723"/>
    </source>
</evidence>
<comment type="function">
    <text evidence="8">Catalyzes the interconversion of 2-phosphoglycerate and 3-phosphoglycerate.</text>
</comment>
<dbReference type="InterPro" id="IPR011258">
    <property type="entry name" value="BPG-indep_PGM_N"/>
</dbReference>
<evidence type="ECO:0000256" key="2">
    <source>
        <dbReference type="ARBA" id="ARBA00004798"/>
    </source>
</evidence>
<dbReference type="InterPro" id="IPR005995">
    <property type="entry name" value="Pgm_bpd_ind"/>
</dbReference>
<dbReference type="Proteomes" id="UP000178117">
    <property type="component" value="Unassembled WGS sequence"/>
</dbReference>
<organism evidence="14 15">
    <name type="scientific">Candidatus Yanofskybacteria bacterium RIFCSPHIGHO2_02_FULL_50_12</name>
    <dbReference type="NCBI Taxonomy" id="1802685"/>
    <lineage>
        <taxon>Bacteria</taxon>
        <taxon>Candidatus Yanofskyibacteriota</taxon>
    </lineage>
</organism>
<feature type="binding site" evidence="8 11">
    <location>
        <position position="10"/>
    </location>
    <ligand>
        <name>Mn(2+)</name>
        <dbReference type="ChEBI" id="CHEBI:29035"/>
        <label>2</label>
    </ligand>
</feature>
<accession>A0A1F8FTI8</accession>
<evidence type="ECO:0000313" key="15">
    <source>
        <dbReference type="Proteomes" id="UP000178117"/>
    </source>
</evidence>
<dbReference type="PANTHER" id="PTHR31637:SF0">
    <property type="entry name" value="2,3-BISPHOSPHOGLYCERATE-INDEPENDENT PHOSPHOGLYCERATE MUTASE"/>
    <property type="match status" value="1"/>
</dbReference>
<feature type="domain" description="Metalloenzyme" evidence="12">
    <location>
        <begin position="3"/>
        <end position="500"/>
    </location>
</feature>
<reference evidence="14 15" key="1">
    <citation type="journal article" date="2016" name="Nat. Commun.">
        <title>Thousands of microbial genomes shed light on interconnected biogeochemical processes in an aquifer system.</title>
        <authorList>
            <person name="Anantharaman K."/>
            <person name="Brown C.T."/>
            <person name="Hug L.A."/>
            <person name="Sharon I."/>
            <person name="Castelle C.J."/>
            <person name="Probst A.J."/>
            <person name="Thomas B.C."/>
            <person name="Singh A."/>
            <person name="Wilkins M.J."/>
            <person name="Karaoz U."/>
            <person name="Brodie E.L."/>
            <person name="Williams K.H."/>
            <person name="Hubbard S.S."/>
            <person name="Banfield J.F."/>
        </authorList>
    </citation>
    <scope>NUCLEOTIDE SEQUENCE [LARGE SCALE GENOMIC DNA]</scope>
</reference>
<dbReference type="Gene3D" id="3.40.1450.10">
    <property type="entry name" value="BPG-independent phosphoglycerate mutase, domain B"/>
    <property type="match status" value="1"/>
</dbReference>
<dbReference type="PANTHER" id="PTHR31637">
    <property type="entry name" value="2,3-BISPHOSPHOGLYCERATE-INDEPENDENT PHOSPHOGLYCERATE MUTASE"/>
    <property type="match status" value="1"/>
</dbReference>
<dbReference type="SUPFAM" id="SSF53649">
    <property type="entry name" value="Alkaline phosphatase-like"/>
    <property type="match status" value="1"/>
</dbReference>
<dbReference type="CDD" id="cd16010">
    <property type="entry name" value="iPGM"/>
    <property type="match status" value="1"/>
</dbReference>
<evidence type="ECO:0000256" key="10">
    <source>
        <dbReference type="PIRSR" id="PIRSR001492-1"/>
    </source>
</evidence>
<sequence>MRPVLLTILDGWGHSTQRTGNAILNANTPTLNEITANYPSLLLQASGSAVGMTHGESGNSEVGHLTLGAGRIIFQYLTRINKAISMGDFFSNPSLAEAAEHIKASGGTLHIAGLLTSGAVHAHFDHLVALVKFANDNNLKHKLHLFFDGRDSGLKEGGSTLKRLSDEIGSLENLATVIGRDFAMDRNSNWNLTEAAYNLLVNGVGLPAQDIFTSIEEYYRQNITDGAIPATVVSSQLIKDGDALVFFNFREDSMRQLLRVFIEPGFDIFLKKVPENLYIATMTRYLDPPAGGLAAHVLFPPPEVKNCLSEVLSTNGKNHLHIAETEKYAHVTFFFNGLNNKPFDGETDLFIESIENPMTHPEMRAMDIAQKVVEEMDRDYYDVFVINFANGDMLAHLGALEPTVKGVEAVDRALAVLKQKVLEKDGIMLITADHGNAESMIYKGTGERETRHDDNPVPFHLVAREYEKARSPEEIGRSFAEASGILADVAPTVLELMSLPKPEEMTGDSLLASLS</sequence>
<feature type="binding site" evidence="8 11">
    <location>
        <position position="392"/>
    </location>
    <ligand>
        <name>Mn(2+)</name>
        <dbReference type="ChEBI" id="CHEBI:29035"/>
        <label>1</label>
    </ligand>
</feature>
<dbReference type="GO" id="GO:0006096">
    <property type="term" value="P:glycolytic process"/>
    <property type="evidence" value="ECO:0007669"/>
    <property type="project" value="UniProtKB-UniRule"/>
</dbReference>
<protein>
    <recommendedName>
        <fullName evidence="8 9">2,3-bisphosphoglycerate-independent phosphoglycerate mutase</fullName>
        <shortName evidence="8">BPG-independent PGAM</shortName>
        <shortName evidence="8">Phosphoglyceromutase</shortName>
        <shortName evidence="8">iPGM</shortName>
        <ecNumber evidence="8 9">5.4.2.12</ecNumber>
    </recommendedName>
</protein>
<feature type="binding site" evidence="8">
    <location>
        <position position="327"/>
    </location>
    <ligand>
        <name>substrate</name>
    </ligand>
</feature>
<dbReference type="GO" id="GO:0004619">
    <property type="term" value="F:phosphoglycerate mutase activity"/>
    <property type="evidence" value="ECO:0007669"/>
    <property type="project" value="UniProtKB-UniRule"/>
</dbReference>
<dbReference type="EMBL" id="MGJZ01000033">
    <property type="protein sequence ID" value="OGN16315.1"/>
    <property type="molecule type" value="Genomic_DNA"/>
</dbReference>
<comment type="catalytic activity">
    <reaction evidence="1 8">
        <text>(2R)-2-phosphoglycerate = (2R)-3-phosphoglycerate</text>
        <dbReference type="Rhea" id="RHEA:15901"/>
        <dbReference type="ChEBI" id="CHEBI:58272"/>
        <dbReference type="ChEBI" id="CHEBI:58289"/>
        <dbReference type="EC" id="5.4.2.12"/>
    </reaction>
</comment>
<dbReference type="Pfam" id="PF06415">
    <property type="entry name" value="iPGM_N"/>
    <property type="match status" value="1"/>
</dbReference>
<evidence type="ECO:0000259" key="13">
    <source>
        <dbReference type="Pfam" id="PF06415"/>
    </source>
</evidence>
<dbReference type="InterPro" id="IPR017850">
    <property type="entry name" value="Alkaline_phosphatase_core_sf"/>
</dbReference>
<name>A0A1F8FTI8_9BACT</name>
<comment type="similarity">
    <text evidence="3 8">Belongs to the BPG-independent phosphoglycerate mutase family.</text>
</comment>
<keyword evidence="4 8" id="KW-0479">Metal-binding</keyword>
<feature type="binding site" evidence="8">
    <location>
        <begin position="150"/>
        <end position="151"/>
    </location>
    <ligand>
        <name>substrate</name>
    </ligand>
</feature>